<dbReference type="Proteomes" id="UP000275267">
    <property type="component" value="Unassembled WGS sequence"/>
</dbReference>
<keyword evidence="3" id="KW-1185">Reference proteome</keyword>
<dbReference type="AlphaFoldDB" id="A0A3L6SXI3"/>
<feature type="region of interest" description="Disordered" evidence="1">
    <location>
        <begin position="1"/>
        <end position="36"/>
    </location>
</feature>
<evidence type="ECO:0000313" key="2">
    <source>
        <dbReference type="EMBL" id="RLN27984.1"/>
    </source>
</evidence>
<proteinExistence type="predicted"/>
<organism evidence="2 3">
    <name type="scientific">Panicum miliaceum</name>
    <name type="common">Proso millet</name>
    <name type="synonym">Broomcorn millet</name>
    <dbReference type="NCBI Taxonomy" id="4540"/>
    <lineage>
        <taxon>Eukaryota</taxon>
        <taxon>Viridiplantae</taxon>
        <taxon>Streptophyta</taxon>
        <taxon>Embryophyta</taxon>
        <taxon>Tracheophyta</taxon>
        <taxon>Spermatophyta</taxon>
        <taxon>Magnoliopsida</taxon>
        <taxon>Liliopsida</taxon>
        <taxon>Poales</taxon>
        <taxon>Poaceae</taxon>
        <taxon>PACMAD clade</taxon>
        <taxon>Panicoideae</taxon>
        <taxon>Panicodae</taxon>
        <taxon>Paniceae</taxon>
        <taxon>Panicinae</taxon>
        <taxon>Panicum</taxon>
        <taxon>Panicum sect. Panicum</taxon>
    </lineage>
</organism>
<comment type="caution">
    <text evidence="2">The sequence shown here is derived from an EMBL/GenBank/DDBJ whole genome shotgun (WGS) entry which is preliminary data.</text>
</comment>
<evidence type="ECO:0000313" key="3">
    <source>
        <dbReference type="Proteomes" id="UP000275267"/>
    </source>
</evidence>
<name>A0A3L6SXI3_PANMI</name>
<evidence type="ECO:0000256" key="1">
    <source>
        <dbReference type="SAM" id="MobiDB-lite"/>
    </source>
</evidence>
<protein>
    <submittedName>
        <fullName evidence="2">Uncharacterized protein</fullName>
    </submittedName>
</protein>
<sequence length="59" mass="6379">MDTEAAAARAGGGQRVSCGAPCGGQRRPTGEQQWRVRRPETVGRRAKALERAACSRKLR</sequence>
<dbReference type="EMBL" id="PQIB02000003">
    <property type="protein sequence ID" value="RLN27984.1"/>
    <property type="molecule type" value="Genomic_DNA"/>
</dbReference>
<gene>
    <name evidence="2" type="ORF">C2845_PM05G09000</name>
</gene>
<reference evidence="3" key="1">
    <citation type="journal article" date="2019" name="Nat. Commun.">
        <title>The genome of broomcorn millet.</title>
        <authorList>
            <person name="Zou C."/>
            <person name="Miki D."/>
            <person name="Li D."/>
            <person name="Tang Q."/>
            <person name="Xiao L."/>
            <person name="Rajput S."/>
            <person name="Deng P."/>
            <person name="Jia W."/>
            <person name="Huang R."/>
            <person name="Zhang M."/>
            <person name="Sun Y."/>
            <person name="Hu J."/>
            <person name="Fu X."/>
            <person name="Schnable P.S."/>
            <person name="Li F."/>
            <person name="Zhang H."/>
            <person name="Feng B."/>
            <person name="Zhu X."/>
            <person name="Liu R."/>
            <person name="Schnable J.C."/>
            <person name="Zhu J.-K."/>
            <person name="Zhang H."/>
        </authorList>
    </citation>
    <scope>NUCLEOTIDE SEQUENCE [LARGE SCALE GENOMIC DNA]</scope>
</reference>
<accession>A0A3L6SXI3</accession>